<dbReference type="NCBIfam" id="TIGR04296">
    <property type="entry name" value="PEFG-CTERM"/>
    <property type="match status" value="1"/>
</dbReference>
<evidence type="ECO:0000313" key="3">
    <source>
        <dbReference type="Proteomes" id="UP000249949"/>
    </source>
</evidence>
<gene>
    <name evidence="2" type="ORF">NMSP_1591</name>
</gene>
<dbReference type="InterPro" id="IPR027560">
    <property type="entry name" value="PEFG-CTERM"/>
</dbReference>
<dbReference type="Gene3D" id="2.60.40.420">
    <property type="entry name" value="Cupredoxins - blue copper proteins"/>
    <property type="match status" value="1"/>
</dbReference>
<evidence type="ECO:0000313" key="2">
    <source>
        <dbReference type="EMBL" id="ARS65190.1"/>
    </source>
</evidence>
<protein>
    <recommendedName>
        <fullName evidence="4">PEFG-CTERM sorting domain-containing protein</fullName>
    </recommendedName>
</protein>
<proteinExistence type="predicted"/>
<evidence type="ECO:0008006" key="4">
    <source>
        <dbReference type="Google" id="ProtNLM"/>
    </source>
</evidence>
<accession>A0A2Z2HXA3</accession>
<evidence type="ECO:0000256" key="1">
    <source>
        <dbReference type="SAM" id="Phobius"/>
    </source>
</evidence>
<dbReference type="Proteomes" id="UP000249949">
    <property type="component" value="Chromosome"/>
</dbReference>
<dbReference type="InterPro" id="IPR052721">
    <property type="entry name" value="ET_Amicyanin"/>
</dbReference>
<dbReference type="KEGG" id="nct:NMSP_1591"/>
<keyword evidence="1" id="KW-0472">Membrane</keyword>
<dbReference type="AlphaFoldDB" id="A0A2Z2HXA3"/>
<keyword evidence="1" id="KW-0812">Transmembrane</keyword>
<feature type="transmembrane region" description="Helical" evidence="1">
    <location>
        <begin position="265"/>
        <end position="285"/>
    </location>
</feature>
<organism evidence="2 3">
    <name type="scientific">Candidatus Nitrosomarinus catalinensis</name>
    <dbReference type="NCBI Taxonomy" id="1898749"/>
    <lineage>
        <taxon>Archaea</taxon>
        <taxon>Nitrososphaerota</taxon>
        <taxon>Nitrososphaeria</taxon>
        <taxon>Nitrosopumilales</taxon>
        <taxon>Nitrosopumilaceae</taxon>
        <taxon>Candidatus Nitrosomarinus</taxon>
    </lineage>
</organism>
<dbReference type="SUPFAM" id="SSF49503">
    <property type="entry name" value="Cupredoxins"/>
    <property type="match status" value="1"/>
</dbReference>
<dbReference type="InterPro" id="IPR008972">
    <property type="entry name" value="Cupredoxin"/>
</dbReference>
<dbReference type="EMBL" id="CP021324">
    <property type="protein sequence ID" value="ARS65190.1"/>
    <property type="molecule type" value="Genomic_DNA"/>
</dbReference>
<dbReference type="PANTHER" id="PTHR36507">
    <property type="entry name" value="BLL1555 PROTEIN"/>
    <property type="match status" value="1"/>
</dbReference>
<reference evidence="2 3" key="1">
    <citation type="journal article" date="2017" name="Environ. Microbiol.">
        <title>Genome and epigenome of a novel marine Thaumarchaeota strain suggest viral infection, phosphorothioation DNA modification and multiple restriction systems.</title>
        <authorList>
            <person name="Ahlgren N.A."/>
            <person name="Chen Y."/>
            <person name="Needham D.M."/>
            <person name="Parada A.E."/>
            <person name="Sachdeva R."/>
            <person name="Trinh V."/>
            <person name="Chen T."/>
            <person name="Fuhrman J.A."/>
        </authorList>
    </citation>
    <scope>NUCLEOTIDE SEQUENCE [LARGE SCALE GENOMIC DNA]</scope>
    <source>
        <strain evidence="2 3">SPOT01</strain>
    </source>
</reference>
<name>A0A2Z2HXA3_9ARCH</name>
<dbReference type="PANTHER" id="PTHR36507:SF1">
    <property type="entry name" value="BLL1555 PROTEIN"/>
    <property type="match status" value="1"/>
</dbReference>
<keyword evidence="1" id="KW-1133">Transmembrane helix</keyword>
<keyword evidence="3" id="KW-1185">Reference proteome</keyword>
<sequence>MGLMKTKAISSIFVLFAIAAGMASMAPAAFADHAEVAIGAVEESGFSQACVETGCYTPLVATVDVGGVVTMTNTDPTGVHTFTSGTVDGFTPSPDGTFDTGVLMSGDAFEWSPTEAGTVPYYCMLHTWMVGEIIVQEVAAEEHADDHGDDKGHDDMVHEEVAEDVELMVMISDSQVMGGTQIELEFNVLHLNYDLTATQNGEVVFEEKGLHSMELIATHQIDALGSDENPIDVEVVSLGIGAPGDEDSWTGPVGQVTTAKVVPEFGTIAMMVLAVAIISIVAVTAKSRVVPRF</sequence>